<evidence type="ECO:0000313" key="2">
    <source>
        <dbReference type="EMBL" id="MDB6179702.1"/>
    </source>
</evidence>
<evidence type="ECO:0000256" key="1">
    <source>
        <dbReference type="SAM" id="Phobius"/>
    </source>
</evidence>
<protein>
    <submittedName>
        <fullName evidence="2">Uncharacterized protein</fullName>
    </submittedName>
</protein>
<evidence type="ECO:0000313" key="3">
    <source>
        <dbReference type="Proteomes" id="UP001165641"/>
    </source>
</evidence>
<feature type="transmembrane region" description="Helical" evidence="1">
    <location>
        <begin position="55"/>
        <end position="76"/>
    </location>
</feature>
<organism evidence="2 3">
    <name type="scientific">Paracoccus onchidii</name>
    <dbReference type="NCBI Taxonomy" id="3017813"/>
    <lineage>
        <taxon>Bacteria</taxon>
        <taxon>Pseudomonadati</taxon>
        <taxon>Pseudomonadota</taxon>
        <taxon>Alphaproteobacteria</taxon>
        <taxon>Rhodobacterales</taxon>
        <taxon>Paracoccaceae</taxon>
        <taxon>Paracoccus</taxon>
    </lineage>
</organism>
<dbReference type="RefSeq" id="WP_271890796.1">
    <property type="nucleotide sequence ID" value="NZ_JAQBIE010000055.1"/>
</dbReference>
<name>A0ABT4ZKU1_9RHOB</name>
<keyword evidence="3" id="KW-1185">Reference proteome</keyword>
<keyword evidence="1" id="KW-0812">Transmembrane</keyword>
<sequence length="80" mass="8622">MVFAALYLAALCLLAIGTFGLFGQESDPLSAVFLIPMGLPWVMFLDNLPEALRMTSAILAPLLNLVLIATICKILGKSRK</sequence>
<dbReference type="Proteomes" id="UP001165641">
    <property type="component" value="Unassembled WGS sequence"/>
</dbReference>
<proteinExistence type="predicted"/>
<keyword evidence="1" id="KW-0472">Membrane</keyword>
<reference evidence="2" key="1">
    <citation type="submission" date="2022-12" db="EMBL/GenBank/DDBJ databases">
        <title>Paracoccus onchidii sp. nov., isolated from a marine invertebrate from the South China Sea.</title>
        <authorList>
            <person name="Xu S."/>
            <person name="Liu Z."/>
            <person name="Xu Y."/>
        </authorList>
    </citation>
    <scope>NUCLEOTIDE SEQUENCE</scope>
    <source>
        <strain evidence="2">Z330</strain>
    </source>
</reference>
<dbReference type="EMBL" id="JAQBIE010000055">
    <property type="protein sequence ID" value="MDB6179702.1"/>
    <property type="molecule type" value="Genomic_DNA"/>
</dbReference>
<comment type="caution">
    <text evidence="2">The sequence shown here is derived from an EMBL/GenBank/DDBJ whole genome shotgun (WGS) entry which is preliminary data.</text>
</comment>
<accession>A0ABT4ZKU1</accession>
<keyword evidence="1" id="KW-1133">Transmembrane helix</keyword>
<gene>
    <name evidence="2" type="ORF">PAF17_19835</name>
</gene>